<organism evidence="5 6">
    <name type="scientific">Candidatus Clostridium eludens</name>
    <dbReference type="NCBI Taxonomy" id="3381663"/>
    <lineage>
        <taxon>Bacteria</taxon>
        <taxon>Bacillati</taxon>
        <taxon>Bacillota</taxon>
        <taxon>Clostridia</taxon>
        <taxon>Eubacteriales</taxon>
        <taxon>Clostridiaceae</taxon>
        <taxon>Clostridium</taxon>
    </lineage>
</organism>
<keyword evidence="6" id="KW-1185">Reference proteome</keyword>
<evidence type="ECO:0000313" key="6">
    <source>
        <dbReference type="Proteomes" id="UP001623660"/>
    </source>
</evidence>
<keyword evidence="3" id="KW-0804">Transcription</keyword>
<feature type="domain" description="HTH gntR-type" evidence="4">
    <location>
        <begin position="11"/>
        <end position="79"/>
    </location>
</feature>
<evidence type="ECO:0000256" key="1">
    <source>
        <dbReference type="ARBA" id="ARBA00023015"/>
    </source>
</evidence>
<dbReference type="Gene3D" id="1.10.10.10">
    <property type="entry name" value="Winged helix-like DNA-binding domain superfamily/Winged helix DNA-binding domain"/>
    <property type="match status" value="1"/>
</dbReference>
<accession>A0ABW8SJN4</accession>
<name>A0ABW8SJN4_9CLOT</name>
<dbReference type="SUPFAM" id="SSF46785">
    <property type="entry name" value="Winged helix' DNA-binding domain"/>
    <property type="match status" value="1"/>
</dbReference>
<dbReference type="InterPro" id="IPR036390">
    <property type="entry name" value="WH_DNA-bd_sf"/>
</dbReference>
<keyword evidence="1" id="KW-0805">Transcription regulation</keyword>
<sequence>MRIIIRNTSGKPIYEQIKEQIKEAILSDELNEGDMLPSIRQLASELKISVVTTTRAYSDLEQEGFIVSIQGRGCFVSPKDSELVREQLLRKIEDGFATAINAAKIAKLPQKELLQMLKSMLEGNPYE</sequence>
<evidence type="ECO:0000313" key="5">
    <source>
        <dbReference type="EMBL" id="MFL0196219.1"/>
    </source>
</evidence>
<dbReference type="CDD" id="cd07377">
    <property type="entry name" value="WHTH_GntR"/>
    <property type="match status" value="1"/>
</dbReference>
<evidence type="ECO:0000259" key="4">
    <source>
        <dbReference type="PROSITE" id="PS50949"/>
    </source>
</evidence>
<comment type="caution">
    <text evidence="5">The sequence shown here is derived from an EMBL/GenBank/DDBJ whole genome shotgun (WGS) entry which is preliminary data.</text>
</comment>
<keyword evidence="2" id="KW-0238">DNA-binding</keyword>
<dbReference type="EMBL" id="JBJHZX010000016">
    <property type="protein sequence ID" value="MFL0196219.1"/>
    <property type="molecule type" value="Genomic_DNA"/>
</dbReference>
<reference evidence="5 6" key="1">
    <citation type="submission" date="2024-11" db="EMBL/GenBank/DDBJ databases">
        <authorList>
            <person name="Heng Y.C."/>
            <person name="Lim A.C.H."/>
            <person name="Lee J.K.Y."/>
            <person name="Kittelmann S."/>
        </authorList>
    </citation>
    <scope>NUCLEOTIDE SEQUENCE [LARGE SCALE GENOMIC DNA]</scope>
    <source>
        <strain evidence="5 6">WILCCON 0269</strain>
    </source>
</reference>
<dbReference type="Pfam" id="PF00392">
    <property type="entry name" value="GntR"/>
    <property type="match status" value="1"/>
</dbReference>
<dbReference type="PANTHER" id="PTHR38445:SF7">
    <property type="entry name" value="GNTR-FAMILY TRANSCRIPTIONAL REGULATOR"/>
    <property type="match status" value="1"/>
</dbReference>
<dbReference type="InterPro" id="IPR036388">
    <property type="entry name" value="WH-like_DNA-bd_sf"/>
</dbReference>
<dbReference type="InterPro" id="IPR000524">
    <property type="entry name" value="Tscrpt_reg_HTH_GntR"/>
</dbReference>
<dbReference type="SMART" id="SM00345">
    <property type="entry name" value="HTH_GNTR"/>
    <property type="match status" value="1"/>
</dbReference>
<protein>
    <submittedName>
        <fullName evidence="5">GntR family transcriptional regulator</fullName>
    </submittedName>
</protein>
<evidence type="ECO:0000256" key="2">
    <source>
        <dbReference type="ARBA" id="ARBA00023125"/>
    </source>
</evidence>
<gene>
    <name evidence="5" type="ORF">ACJDU8_11690</name>
</gene>
<dbReference type="PROSITE" id="PS50949">
    <property type="entry name" value="HTH_GNTR"/>
    <property type="match status" value="1"/>
</dbReference>
<proteinExistence type="predicted"/>
<dbReference type="PANTHER" id="PTHR38445">
    <property type="entry name" value="HTH-TYPE TRANSCRIPTIONAL REPRESSOR YTRA"/>
    <property type="match status" value="1"/>
</dbReference>
<dbReference type="Proteomes" id="UP001623660">
    <property type="component" value="Unassembled WGS sequence"/>
</dbReference>
<evidence type="ECO:0000256" key="3">
    <source>
        <dbReference type="ARBA" id="ARBA00023163"/>
    </source>
</evidence>
<dbReference type="RefSeq" id="WP_406792330.1">
    <property type="nucleotide sequence ID" value="NZ_JBJHZX010000016.1"/>
</dbReference>